<protein>
    <recommendedName>
        <fullName evidence="1">glutamate formimidoyltransferase</fullName>
        <ecNumber evidence="1">2.1.2.5</ecNumber>
    </recommendedName>
</protein>
<dbReference type="Gene3D" id="3.30.70.670">
    <property type="entry name" value="Formiminotransferase, C-terminal subdomain"/>
    <property type="match status" value="1"/>
</dbReference>
<gene>
    <name evidence="5" type="ORF">UFOPK3444_00041</name>
</gene>
<proteinExistence type="predicted"/>
<dbReference type="InterPro" id="IPR037070">
    <property type="entry name" value="Formiminotransferase_C_sf"/>
</dbReference>
<dbReference type="EC" id="2.1.2.5" evidence="1"/>
<accession>A0A6J7CJS6</accession>
<dbReference type="AlphaFoldDB" id="A0A6J7CJS6"/>
<dbReference type="InterPro" id="IPR013802">
    <property type="entry name" value="Formiminotransferase_C"/>
</dbReference>
<dbReference type="Gene3D" id="3.30.990.10">
    <property type="entry name" value="Formiminotransferase, N-terminal subdomain"/>
    <property type="match status" value="1"/>
</dbReference>
<feature type="domain" description="Formiminotransferase C-terminal subdomain" evidence="3">
    <location>
        <begin position="176"/>
        <end position="287"/>
    </location>
</feature>
<dbReference type="PANTHER" id="PTHR12234:SF1">
    <property type="entry name" value="FORMIMINOTRANSFERASE N-TERMINAL SUBDOMAIN-CONTAINING PROTEIN"/>
    <property type="match status" value="1"/>
</dbReference>
<reference evidence="5" key="1">
    <citation type="submission" date="2020-05" db="EMBL/GenBank/DDBJ databases">
        <authorList>
            <person name="Chiriac C."/>
            <person name="Salcher M."/>
            <person name="Ghai R."/>
            <person name="Kavagutti S V."/>
        </authorList>
    </citation>
    <scope>NUCLEOTIDE SEQUENCE</scope>
</reference>
<dbReference type="InterPro" id="IPR037064">
    <property type="entry name" value="Formiminotransferase_N_sf"/>
</dbReference>
<dbReference type="PANTHER" id="PTHR12234">
    <property type="entry name" value="FORMIMINOTRANSFERASE-CYCLODEAMINASE"/>
    <property type="match status" value="1"/>
</dbReference>
<name>A0A6J7CJS6_9ZZZZ</name>
<dbReference type="EMBL" id="CAFBLU010000001">
    <property type="protein sequence ID" value="CAB4858567.1"/>
    <property type="molecule type" value="Genomic_DNA"/>
</dbReference>
<dbReference type="SMART" id="SM01222">
    <property type="entry name" value="FTCD_N"/>
    <property type="match status" value="1"/>
</dbReference>
<keyword evidence="2" id="KW-0808">Transferase</keyword>
<dbReference type="SMART" id="SM01221">
    <property type="entry name" value="FTCD"/>
    <property type="match status" value="1"/>
</dbReference>
<evidence type="ECO:0000256" key="1">
    <source>
        <dbReference type="ARBA" id="ARBA00012252"/>
    </source>
</evidence>
<dbReference type="Pfam" id="PF07837">
    <property type="entry name" value="FTCD_N"/>
    <property type="match status" value="1"/>
</dbReference>
<dbReference type="InterPro" id="IPR012886">
    <property type="entry name" value="Formiminotransferase_N"/>
</dbReference>
<feature type="domain" description="Formiminotransferase N-terminal subdomain" evidence="4">
    <location>
        <begin position="3"/>
        <end position="175"/>
    </location>
</feature>
<dbReference type="Pfam" id="PF02971">
    <property type="entry name" value="FTCD"/>
    <property type="match status" value="1"/>
</dbReference>
<dbReference type="GO" id="GO:0030409">
    <property type="term" value="F:glutamate formimidoyltransferase activity"/>
    <property type="evidence" value="ECO:0007669"/>
    <property type="project" value="UniProtKB-EC"/>
</dbReference>
<organism evidence="5">
    <name type="scientific">freshwater metagenome</name>
    <dbReference type="NCBI Taxonomy" id="449393"/>
    <lineage>
        <taxon>unclassified sequences</taxon>
        <taxon>metagenomes</taxon>
        <taxon>ecological metagenomes</taxon>
    </lineage>
</organism>
<evidence type="ECO:0000259" key="3">
    <source>
        <dbReference type="SMART" id="SM01221"/>
    </source>
</evidence>
<evidence type="ECO:0000259" key="4">
    <source>
        <dbReference type="SMART" id="SM01222"/>
    </source>
</evidence>
<dbReference type="InterPro" id="IPR051623">
    <property type="entry name" value="FTCD"/>
</dbReference>
<evidence type="ECO:0000256" key="2">
    <source>
        <dbReference type="ARBA" id="ARBA00022679"/>
    </source>
</evidence>
<dbReference type="GO" id="GO:0005542">
    <property type="term" value="F:folic acid binding"/>
    <property type="evidence" value="ECO:0007669"/>
    <property type="project" value="InterPro"/>
</dbReference>
<evidence type="ECO:0000313" key="5">
    <source>
        <dbReference type="EMBL" id="CAB4858567.1"/>
    </source>
</evidence>
<sequence>MTEILLAIPNVSVGAEPALVAAITRAYESGGATVLDVHSDSDHGRTVHTLAGVAGTLSAALVAGYRAATGSVSLGGNRGVHPRAGVLDVAPIVFRRQDQRGLACAEALATAGALGRAGAPVFLYGILGGGRTRAEVRRGGPQELASRVASGELLPDFGPRTVDPKVGAVLVAARPPLVAFNLRLAGNETLGAAKETAAAIREGGAAGLVGVRALGLELSAQGYVQVSMNLESPDSVGIPEVVEAVAARHAIVSGELIGLAERSVIDSIPSYLSMPGLDPDLHSIEGSLRFHGVTN</sequence>
<dbReference type="SUPFAM" id="SSF55116">
    <property type="entry name" value="Formiminotransferase domain of formiminotransferase-cyclodeaminase"/>
    <property type="match status" value="2"/>
</dbReference>
<dbReference type="InterPro" id="IPR022384">
    <property type="entry name" value="FormiminoTrfase_cat_dom_sf"/>
</dbReference>